<protein>
    <recommendedName>
        <fullName evidence="8">Kinesin-like protein</fullName>
    </recommendedName>
</protein>
<evidence type="ECO:0000256" key="7">
    <source>
        <dbReference type="PROSITE-ProRule" id="PRU00283"/>
    </source>
</evidence>
<feature type="region of interest" description="Disordered" evidence="9">
    <location>
        <begin position="557"/>
        <end position="584"/>
    </location>
</feature>
<dbReference type="GO" id="GO:0005875">
    <property type="term" value="C:microtubule associated complex"/>
    <property type="evidence" value="ECO:0007669"/>
    <property type="project" value="TreeGrafter"/>
</dbReference>
<dbReference type="OrthoDB" id="6237065at2759"/>
<comment type="subcellular location">
    <subcellularLocation>
        <location evidence="1">Cytoplasm</location>
        <location evidence="1">Cytoskeleton</location>
    </subcellularLocation>
</comment>
<dbReference type="SUPFAM" id="SSF47781">
    <property type="entry name" value="RuvA domain 2-like"/>
    <property type="match status" value="1"/>
</dbReference>
<dbReference type="Proteomes" id="UP000504634">
    <property type="component" value="Unplaced"/>
</dbReference>
<dbReference type="GO" id="GO:0007052">
    <property type="term" value="P:mitotic spindle organization"/>
    <property type="evidence" value="ECO:0007669"/>
    <property type="project" value="TreeGrafter"/>
</dbReference>
<gene>
    <name evidence="12" type="primary">LOC115629633</name>
</gene>
<dbReference type="InterPro" id="IPR019821">
    <property type="entry name" value="Kinesin_motor_CS"/>
</dbReference>
<keyword evidence="6" id="KW-0206">Cytoskeleton</keyword>
<comment type="similarity">
    <text evidence="7 8">Belongs to the TRAFAC class myosin-kinesin ATPase superfamily. Kinesin family.</text>
</comment>
<dbReference type="GO" id="GO:0005874">
    <property type="term" value="C:microtubule"/>
    <property type="evidence" value="ECO:0007669"/>
    <property type="project" value="UniProtKB-KW"/>
</dbReference>
<evidence type="ECO:0000256" key="2">
    <source>
        <dbReference type="ARBA" id="ARBA00022490"/>
    </source>
</evidence>
<dbReference type="Gene3D" id="1.10.150.280">
    <property type="entry name" value="AF1531-like domain"/>
    <property type="match status" value="1"/>
</dbReference>
<evidence type="ECO:0000256" key="3">
    <source>
        <dbReference type="ARBA" id="ARBA00022741"/>
    </source>
</evidence>
<evidence type="ECO:0000256" key="5">
    <source>
        <dbReference type="ARBA" id="ARBA00023054"/>
    </source>
</evidence>
<evidence type="ECO:0000313" key="12">
    <source>
        <dbReference type="RefSeq" id="XP_030381994.1"/>
    </source>
</evidence>
<dbReference type="PROSITE" id="PS50067">
    <property type="entry name" value="KINESIN_MOTOR_2"/>
    <property type="match status" value="1"/>
</dbReference>
<dbReference type="GO" id="GO:0007018">
    <property type="term" value="P:microtubule-based movement"/>
    <property type="evidence" value="ECO:0007669"/>
    <property type="project" value="InterPro"/>
</dbReference>
<sequence>MDPAVRVAVREAPLRRHFQNNNNKNQTATIALNPQRTVHYPPDCNNALVVDGTVYSFDHVFERGVSQAKLYEELIHPLILKVLSGHNCTALAYGQTGTGKSYSMGLSLDAEYLDDEHIGVVPRCLADIFDGLAASQENAESTDVSASFIEIYNENVYDLLASAEAPVLIRVQKFSGSTRKPIRNQNEFRELLIQGTASRHVRSTNMNANSSRSHAIFTIHVRNARLNIVDLAGSEGLRRTGHEGVARTEGVHINQGLLCINRVLLAMSAGNRVIPYRDSVLTTALQESLNCQSYFTLLACISSEPCDLSETNSTLRFAKNAKQLKLTPQQNQLQMDLLRKNNMTASKTTSTPIFKRPLSCSKRPLGIRTPFNTNLYTPGKIVRQRSDMGLTPRAKERARKLLHLDNVEAAASAATNAEQPSFLEPSAIFDPFADVNVACSTPMNGWTVGGLERTGAECSSIAVPSREEFDNLKHQYLDLTVILDKIYQVLTPQQRQHCALPATKAATKAATPNQMMSFIGRRELSRETPAEQPERVETSLLQTSGDSVIAEQTTVQFRVSRSPSEMAAESAKQDSFQSPSSNIGASASVSESAAALNLQRTRLPLRRSTRLLSRTEFNPTENLKDRRRSERISRKSIKKETSPANTQKVASRQRLNKHSADMLELLNSGTAKQLQLLPTIGAKTALALVTQRNLMGSFEDWAQVEKLPAWRGSGFKRFKEANCLVL</sequence>
<feature type="binding site" evidence="7">
    <location>
        <begin position="94"/>
        <end position="101"/>
    </location>
    <ligand>
        <name>ATP</name>
        <dbReference type="ChEBI" id="CHEBI:30616"/>
    </ligand>
</feature>
<dbReference type="GO" id="GO:0005524">
    <property type="term" value="F:ATP binding"/>
    <property type="evidence" value="ECO:0007669"/>
    <property type="project" value="UniProtKB-UniRule"/>
</dbReference>
<dbReference type="SUPFAM" id="SSF52540">
    <property type="entry name" value="P-loop containing nucleoside triphosphate hydrolases"/>
    <property type="match status" value="1"/>
</dbReference>
<evidence type="ECO:0000259" key="10">
    <source>
        <dbReference type="PROSITE" id="PS50067"/>
    </source>
</evidence>
<dbReference type="Gene3D" id="3.40.850.10">
    <property type="entry name" value="Kinesin motor domain"/>
    <property type="match status" value="1"/>
</dbReference>
<feature type="region of interest" description="Disordered" evidence="9">
    <location>
        <begin position="610"/>
        <end position="651"/>
    </location>
</feature>
<evidence type="ECO:0000256" key="1">
    <source>
        <dbReference type="ARBA" id="ARBA00004245"/>
    </source>
</evidence>
<feature type="compositionally biased region" description="Basic and acidic residues" evidence="9">
    <location>
        <begin position="525"/>
        <end position="537"/>
    </location>
</feature>
<keyword evidence="8" id="KW-0493">Microtubule</keyword>
<keyword evidence="5" id="KW-0175">Coiled coil</keyword>
<dbReference type="PANTHER" id="PTHR47969">
    <property type="entry name" value="CHROMOSOME-ASSOCIATED KINESIN KIF4A-RELATED"/>
    <property type="match status" value="1"/>
</dbReference>
<dbReference type="CDD" id="cd00106">
    <property type="entry name" value="KISc"/>
    <property type="match status" value="1"/>
</dbReference>
<dbReference type="InterPro" id="IPR001752">
    <property type="entry name" value="Kinesin_motor_dom"/>
</dbReference>
<reference evidence="12" key="1">
    <citation type="submission" date="2025-08" db="UniProtKB">
        <authorList>
            <consortium name="RefSeq"/>
        </authorList>
    </citation>
    <scope>IDENTIFICATION</scope>
    <source>
        <strain evidence="12">11010-0011.00</strain>
        <tissue evidence="12">Whole body</tissue>
    </source>
</reference>
<dbReference type="GO" id="GO:0051231">
    <property type="term" value="P:spindle elongation"/>
    <property type="evidence" value="ECO:0007669"/>
    <property type="project" value="TreeGrafter"/>
</dbReference>
<organism evidence="11 12">
    <name type="scientific">Drosophila lebanonensis</name>
    <name type="common">Fruit fly</name>
    <name type="synonym">Scaptodrosophila lebanonensis</name>
    <dbReference type="NCBI Taxonomy" id="7225"/>
    <lineage>
        <taxon>Eukaryota</taxon>
        <taxon>Metazoa</taxon>
        <taxon>Ecdysozoa</taxon>
        <taxon>Arthropoda</taxon>
        <taxon>Hexapoda</taxon>
        <taxon>Insecta</taxon>
        <taxon>Pterygota</taxon>
        <taxon>Neoptera</taxon>
        <taxon>Endopterygota</taxon>
        <taxon>Diptera</taxon>
        <taxon>Brachycera</taxon>
        <taxon>Muscomorpha</taxon>
        <taxon>Ephydroidea</taxon>
        <taxon>Drosophilidae</taxon>
        <taxon>Scaptodrosophila</taxon>
    </lineage>
</organism>
<dbReference type="SMART" id="SM00129">
    <property type="entry name" value="KISc"/>
    <property type="match status" value="1"/>
</dbReference>
<evidence type="ECO:0000256" key="9">
    <source>
        <dbReference type="SAM" id="MobiDB-lite"/>
    </source>
</evidence>
<dbReference type="CTD" id="32107"/>
<dbReference type="GO" id="GO:0003777">
    <property type="term" value="F:microtubule motor activity"/>
    <property type="evidence" value="ECO:0007669"/>
    <property type="project" value="InterPro"/>
</dbReference>
<keyword evidence="2" id="KW-0963">Cytoplasm</keyword>
<feature type="domain" description="Kinesin motor" evidence="10">
    <location>
        <begin position="4"/>
        <end position="324"/>
    </location>
</feature>
<keyword evidence="4 7" id="KW-0067">ATP-binding</keyword>
<feature type="region of interest" description="Disordered" evidence="9">
    <location>
        <begin position="525"/>
        <end position="545"/>
    </location>
</feature>
<dbReference type="PRINTS" id="PR00380">
    <property type="entry name" value="KINESINHEAVY"/>
</dbReference>
<feature type="compositionally biased region" description="Basic and acidic residues" evidence="9">
    <location>
        <begin position="622"/>
        <end position="641"/>
    </location>
</feature>
<dbReference type="RefSeq" id="XP_030381994.1">
    <property type="nucleotide sequence ID" value="XM_030526134.1"/>
</dbReference>
<keyword evidence="3 7" id="KW-0547">Nucleotide-binding</keyword>
<evidence type="ECO:0000256" key="6">
    <source>
        <dbReference type="ARBA" id="ARBA00023212"/>
    </source>
</evidence>
<dbReference type="InterPro" id="IPR010994">
    <property type="entry name" value="RuvA_2-like"/>
</dbReference>
<keyword evidence="7 8" id="KW-0505">Motor protein</keyword>
<dbReference type="InterPro" id="IPR027417">
    <property type="entry name" value="P-loop_NTPase"/>
</dbReference>
<dbReference type="PROSITE" id="PS00411">
    <property type="entry name" value="KINESIN_MOTOR_1"/>
    <property type="match status" value="1"/>
</dbReference>
<dbReference type="Pfam" id="PF00225">
    <property type="entry name" value="Kinesin"/>
    <property type="match status" value="1"/>
</dbReference>
<dbReference type="InterPro" id="IPR027640">
    <property type="entry name" value="Kinesin-like_fam"/>
</dbReference>
<name>A0A6J2U0V9_DROLE</name>
<dbReference type="InterPro" id="IPR036961">
    <property type="entry name" value="Kinesin_motor_dom_sf"/>
</dbReference>
<evidence type="ECO:0000256" key="8">
    <source>
        <dbReference type="RuleBase" id="RU000394"/>
    </source>
</evidence>
<evidence type="ECO:0000313" key="11">
    <source>
        <dbReference type="Proteomes" id="UP000504634"/>
    </source>
</evidence>
<proteinExistence type="inferred from homology"/>
<dbReference type="GO" id="GO:0008017">
    <property type="term" value="F:microtubule binding"/>
    <property type="evidence" value="ECO:0007669"/>
    <property type="project" value="InterPro"/>
</dbReference>
<feature type="compositionally biased region" description="Polar residues" evidence="9">
    <location>
        <begin position="573"/>
        <end position="584"/>
    </location>
</feature>
<dbReference type="GeneID" id="115629633"/>
<evidence type="ECO:0000256" key="4">
    <source>
        <dbReference type="ARBA" id="ARBA00022840"/>
    </source>
</evidence>
<dbReference type="AlphaFoldDB" id="A0A6J2U0V9"/>
<keyword evidence="11" id="KW-1185">Reference proteome</keyword>
<accession>A0A6J2U0V9</accession>
<dbReference type="PANTHER" id="PTHR47969:SF15">
    <property type="entry name" value="CHROMOSOME-ASSOCIATED KINESIN KIF4A-RELATED"/>
    <property type="match status" value="1"/>
</dbReference>